<name>A0A0M9D566_9LACO</name>
<dbReference type="EMBL" id="BDDX01000001">
    <property type="protein sequence ID" value="GAT90056.1"/>
    <property type="molecule type" value="Genomic_DNA"/>
</dbReference>
<dbReference type="Proteomes" id="UP000186588">
    <property type="component" value="Unassembled WGS sequence"/>
</dbReference>
<organism evidence="1 2">
    <name type="scientific">Apilactobacillus kunkeei</name>
    <dbReference type="NCBI Taxonomy" id="148814"/>
    <lineage>
        <taxon>Bacteria</taxon>
        <taxon>Bacillati</taxon>
        <taxon>Bacillota</taxon>
        <taxon>Bacilli</taxon>
        <taxon>Lactobacillales</taxon>
        <taxon>Lactobacillaceae</taxon>
        <taxon>Apilactobacillus</taxon>
    </lineage>
</organism>
<proteinExistence type="predicted"/>
<dbReference type="AlphaFoldDB" id="A0A0M9D566"/>
<evidence type="ECO:0000313" key="2">
    <source>
        <dbReference type="Proteomes" id="UP000186588"/>
    </source>
</evidence>
<sequence>MDEDIKKAVSDNLKTNYSQLFDDPNATNQLDFFIQRANIKVSKYNVLNKDNKIMLLTLYTAYLIKSNQESDGIATTIKADVFQVGMSANENGSKAYLNDFISLLNDLHLGGWSVKTF</sequence>
<protein>
    <submittedName>
        <fullName evidence="1">Uncharacterized protein</fullName>
    </submittedName>
</protein>
<evidence type="ECO:0000313" key="1">
    <source>
        <dbReference type="EMBL" id="GAT90056.1"/>
    </source>
</evidence>
<accession>A0A0M9D566</accession>
<gene>
    <name evidence="1" type="ORF">FF306_00147</name>
</gene>
<dbReference type="RefSeq" id="WP_053795559.1">
    <property type="nucleotide sequence ID" value="NZ_BDDX01000001.1"/>
</dbReference>
<comment type="caution">
    <text evidence="1">The sequence shown here is derived from an EMBL/GenBank/DDBJ whole genome shotgun (WGS) entry which is preliminary data.</text>
</comment>
<reference evidence="1 2" key="1">
    <citation type="journal article" date="2016" name="Syst. Appl. Microbiol.">
        <title>Genomic characterization of a fructophilic bee symbiont Lactobacillus kunkeei reveals its niche-specific adaptation.</title>
        <authorList>
            <person name="Maeno S."/>
            <person name="Tanizawa Y."/>
            <person name="Kanesaki Y."/>
            <person name="Kubota E."/>
            <person name="Kumar H."/>
            <person name="Dicks L."/>
            <person name="Salminen S."/>
            <person name="Nakagawa J."/>
            <person name="Arita M."/>
            <person name="Endo A."/>
        </authorList>
    </citation>
    <scope>NUCLEOTIDE SEQUENCE [LARGE SCALE GENOMIC DNA]</scope>
    <source>
        <strain evidence="1 2">FF30-6</strain>
    </source>
</reference>
<dbReference type="PATRIC" id="fig|148814.7.peg.850"/>